<dbReference type="PANTHER" id="PTHR20961">
    <property type="entry name" value="GLYCOSYLTRANSFERASE"/>
    <property type="match status" value="1"/>
</dbReference>
<reference evidence="9" key="3">
    <citation type="submission" date="2024-01" db="EMBL/GenBank/DDBJ databases">
        <authorList>
            <person name="Coelho M.A."/>
            <person name="David-Palma M."/>
            <person name="Shea T."/>
            <person name="Sun S."/>
            <person name="Cuomo C.A."/>
            <person name="Heitman J."/>
        </authorList>
    </citation>
    <scope>NUCLEOTIDE SEQUENCE</scope>
    <source>
        <strain evidence="9">CBS 7841</strain>
    </source>
</reference>
<evidence type="ECO:0000256" key="6">
    <source>
        <dbReference type="ARBA" id="ARBA00023136"/>
    </source>
</evidence>
<gene>
    <name evidence="9" type="ORF">L203_100543</name>
</gene>
<evidence type="ECO:0000256" key="3">
    <source>
        <dbReference type="ARBA" id="ARBA00022679"/>
    </source>
</evidence>
<evidence type="ECO:0000313" key="10">
    <source>
        <dbReference type="Proteomes" id="UP000094043"/>
    </source>
</evidence>
<keyword evidence="5" id="KW-1133">Transmembrane helix</keyword>
<dbReference type="InterPro" id="IPR049625">
    <property type="entry name" value="Glyco_transf_61_cat"/>
</dbReference>
<dbReference type="GO" id="GO:0097363">
    <property type="term" value="F:protein O-acetylglucosaminyltransferase activity"/>
    <property type="evidence" value="ECO:0007669"/>
    <property type="project" value="TreeGrafter"/>
</dbReference>
<protein>
    <recommendedName>
        <fullName evidence="8">Glycosyltransferase 61 catalytic domain-containing protein</fullName>
    </recommendedName>
</protein>
<evidence type="ECO:0000256" key="7">
    <source>
        <dbReference type="ARBA" id="ARBA00023180"/>
    </source>
</evidence>
<dbReference type="PANTHER" id="PTHR20961:SF38">
    <property type="entry name" value="PROTEIN O-LINKED-MANNOSE BETA-1,4-N-ACETYLGLUCOSAMINYLTRANSFERASE 2"/>
    <property type="match status" value="1"/>
</dbReference>
<dbReference type="RefSeq" id="XP_066066098.1">
    <property type="nucleotide sequence ID" value="XM_066210001.1"/>
</dbReference>
<dbReference type="Proteomes" id="UP000094043">
    <property type="component" value="Chromosome 1"/>
</dbReference>
<name>A0A1E3HUD9_9TREE</name>
<evidence type="ECO:0000256" key="1">
    <source>
        <dbReference type="ARBA" id="ARBA00004167"/>
    </source>
</evidence>
<feature type="domain" description="Glycosyltransferase 61 catalytic" evidence="8">
    <location>
        <begin position="378"/>
        <end position="471"/>
    </location>
</feature>
<keyword evidence="4" id="KW-0812">Transmembrane</keyword>
<proteinExistence type="predicted"/>
<reference evidence="9" key="2">
    <citation type="journal article" date="2022" name="Elife">
        <title>Obligate sexual reproduction of a homothallic fungus closely related to the Cryptococcus pathogenic species complex.</title>
        <authorList>
            <person name="Passer A.R."/>
            <person name="Clancey S.A."/>
            <person name="Shea T."/>
            <person name="David-Palma M."/>
            <person name="Averette A.F."/>
            <person name="Boekhout T."/>
            <person name="Porcel B.M."/>
            <person name="Nowrousian M."/>
            <person name="Cuomo C.A."/>
            <person name="Sun S."/>
            <person name="Heitman J."/>
            <person name="Coelho M.A."/>
        </authorList>
    </citation>
    <scope>NUCLEOTIDE SEQUENCE</scope>
    <source>
        <strain evidence="9">CBS 7841</strain>
    </source>
</reference>
<evidence type="ECO:0000256" key="4">
    <source>
        <dbReference type="ARBA" id="ARBA00022692"/>
    </source>
</evidence>
<sequence>MGSFHPTRREIFIVLTLFVLLTLFLQFDIPLHLANLPGSGSLLGSRMGFNNRYEDGWDERRLTDGKGGDRWLGDIEATARLSKTGRIAGMAEAKVKWSERGIPKTEVLAHAPGWTIFDQVYLFNGTWFIVTENPSSIPLLRLMVSTGNEIWNDEESIQGREPTEKDMRIIFPSESQRLWGHSASFVSGSTFLVNDPSQFLDHYYHFAAELLIGLWRTYSTLDPTITAQGVTRLPSPSRMMFPHLNAGKWNDYAKMNSFLSRAIFPSMSYEYQNDFLDRADTGRVFMFERVVFADRAAAFRGPEFSKTWRTASEAVTLQTSKYWWTPVRKNLLEFVGNDHGGDFTLSDIGLGGGVEAPEIEEDIEAIEAKEGALEEKKATREEITDGKEAQIEKPVVTYVSRQGWGRRMLKKESHESLVKELHELERKYGWEINIVSMDKISRDEQIRLSARTTVMMGVHGNGLTHLLWMNAQDPRATIIEFFYPGGFAEDYEFTSRALGMKHYGIWDDRSFTAPNVPQVAYPEGFQGNEIPLNGKTVTDIIIQRLQPEHSGRSAEGT</sequence>
<dbReference type="GO" id="GO:0035269">
    <property type="term" value="P:protein O-linked glycosylation via mannose"/>
    <property type="evidence" value="ECO:0007669"/>
    <property type="project" value="TreeGrafter"/>
</dbReference>
<dbReference type="EMBL" id="CP143784">
    <property type="protein sequence ID" value="WVN85397.1"/>
    <property type="molecule type" value="Genomic_DNA"/>
</dbReference>
<reference evidence="9" key="1">
    <citation type="submission" date="2016-06" db="EMBL/GenBank/DDBJ databases">
        <authorList>
            <person name="Cuomo C."/>
            <person name="Litvintseva A."/>
            <person name="Heitman J."/>
            <person name="Chen Y."/>
            <person name="Sun S."/>
            <person name="Springer D."/>
            <person name="Dromer F."/>
            <person name="Young S."/>
            <person name="Zeng Q."/>
            <person name="Chapman S."/>
            <person name="Gujja S."/>
            <person name="Saif S."/>
            <person name="Birren B."/>
        </authorList>
    </citation>
    <scope>NUCLEOTIDE SEQUENCE</scope>
    <source>
        <strain evidence="9">CBS 7841</strain>
    </source>
</reference>
<dbReference type="InterPro" id="IPR007657">
    <property type="entry name" value="Glycosyltransferase_61"/>
</dbReference>
<dbReference type="Pfam" id="PF04577">
    <property type="entry name" value="Glyco_transf_61"/>
    <property type="match status" value="1"/>
</dbReference>
<dbReference type="AlphaFoldDB" id="A0A1E3HUD9"/>
<organism evidence="9 10">
    <name type="scientific">Cryptococcus depauperatus CBS 7841</name>
    <dbReference type="NCBI Taxonomy" id="1295531"/>
    <lineage>
        <taxon>Eukaryota</taxon>
        <taxon>Fungi</taxon>
        <taxon>Dikarya</taxon>
        <taxon>Basidiomycota</taxon>
        <taxon>Agaricomycotina</taxon>
        <taxon>Tremellomycetes</taxon>
        <taxon>Tremellales</taxon>
        <taxon>Cryptococcaceae</taxon>
        <taxon>Cryptococcus</taxon>
    </lineage>
</organism>
<dbReference type="GO" id="GO:0005783">
    <property type="term" value="C:endoplasmic reticulum"/>
    <property type="evidence" value="ECO:0007669"/>
    <property type="project" value="TreeGrafter"/>
</dbReference>
<dbReference type="KEGG" id="cdep:91084759"/>
<evidence type="ECO:0000313" key="9">
    <source>
        <dbReference type="EMBL" id="WVN85397.1"/>
    </source>
</evidence>
<dbReference type="GO" id="GO:0016020">
    <property type="term" value="C:membrane"/>
    <property type="evidence" value="ECO:0007669"/>
    <property type="project" value="UniProtKB-SubCell"/>
</dbReference>
<comment type="subcellular location">
    <subcellularLocation>
        <location evidence="1">Membrane</location>
        <topology evidence="1">Single-pass membrane protein</topology>
    </subcellularLocation>
</comment>
<evidence type="ECO:0000259" key="8">
    <source>
        <dbReference type="Pfam" id="PF04577"/>
    </source>
</evidence>
<dbReference type="OrthoDB" id="529273at2759"/>
<dbReference type="GeneID" id="91084759"/>
<keyword evidence="2" id="KW-0328">Glycosyltransferase</keyword>
<keyword evidence="3" id="KW-0808">Transferase</keyword>
<evidence type="ECO:0000256" key="2">
    <source>
        <dbReference type="ARBA" id="ARBA00022676"/>
    </source>
</evidence>
<accession>A0A1E3HUD9</accession>
<evidence type="ECO:0000256" key="5">
    <source>
        <dbReference type="ARBA" id="ARBA00022989"/>
    </source>
</evidence>
<keyword evidence="7" id="KW-0325">Glycoprotein</keyword>
<keyword evidence="10" id="KW-1185">Reference proteome</keyword>
<dbReference type="VEuPathDB" id="FungiDB:L203_06068"/>
<keyword evidence="6" id="KW-0472">Membrane</keyword>